<accession>A0AA36M3M3</accession>
<gene>
    <name evidence="1" type="ORF">CYNAS_LOCUS9061</name>
</gene>
<reference evidence="1" key="1">
    <citation type="submission" date="2023-07" db="EMBL/GenBank/DDBJ databases">
        <authorList>
            <consortium name="CYATHOMIX"/>
        </authorList>
    </citation>
    <scope>NUCLEOTIDE SEQUENCE</scope>
    <source>
        <strain evidence="1">N/A</strain>
    </source>
</reference>
<dbReference type="AlphaFoldDB" id="A0AA36M3M3"/>
<dbReference type="Proteomes" id="UP001176961">
    <property type="component" value="Unassembled WGS sequence"/>
</dbReference>
<protein>
    <submittedName>
        <fullName evidence="1">Uncharacterized protein</fullName>
    </submittedName>
</protein>
<evidence type="ECO:0000313" key="1">
    <source>
        <dbReference type="EMBL" id="CAJ0597078.1"/>
    </source>
</evidence>
<sequence length="76" mass="8751">FRQCFSRLCSRIPQIAQVQLLRQSSRAKIRDKFCILSQQGTLRVCSLKSTRMASRIITAESKNRYMKDVPTLITSS</sequence>
<evidence type="ECO:0000313" key="2">
    <source>
        <dbReference type="Proteomes" id="UP001176961"/>
    </source>
</evidence>
<organism evidence="1 2">
    <name type="scientific">Cylicocyclus nassatus</name>
    <name type="common">Nematode worm</name>
    <dbReference type="NCBI Taxonomy" id="53992"/>
    <lineage>
        <taxon>Eukaryota</taxon>
        <taxon>Metazoa</taxon>
        <taxon>Ecdysozoa</taxon>
        <taxon>Nematoda</taxon>
        <taxon>Chromadorea</taxon>
        <taxon>Rhabditida</taxon>
        <taxon>Rhabditina</taxon>
        <taxon>Rhabditomorpha</taxon>
        <taxon>Strongyloidea</taxon>
        <taxon>Strongylidae</taxon>
        <taxon>Cylicocyclus</taxon>
    </lineage>
</organism>
<comment type="caution">
    <text evidence="1">The sequence shown here is derived from an EMBL/GenBank/DDBJ whole genome shotgun (WGS) entry which is preliminary data.</text>
</comment>
<dbReference type="EMBL" id="CATQJL010000223">
    <property type="protein sequence ID" value="CAJ0597078.1"/>
    <property type="molecule type" value="Genomic_DNA"/>
</dbReference>
<keyword evidence="2" id="KW-1185">Reference proteome</keyword>
<feature type="non-terminal residue" evidence="1">
    <location>
        <position position="1"/>
    </location>
</feature>
<proteinExistence type="predicted"/>
<name>A0AA36M3M3_CYLNA</name>